<keyword evidence="3" id="KW-1185">Reference proteome</keyword>
<dbReference type="Proteomes" id="UP000199069">
    <property type="component" value="Unassembled WGS sequence"/>
</dbReference>
<feature type="region of interest" description="Disordered" evidence="1">
    <location>
        <begin position="1"/>
        <end position="41"/>
    </location>
</feature>
<name>A0A0K3CLM9_RHOTO</name>
<evidence type="ECO:0000256" key="1">
    <source>
        <dbReference type="SAM" id="MobiDB-lite"/>
    </source>
</evidence>
<sequence>MANARAAGSSDDLDGSLDPSLASDTPSLPSPKSSKLRLPNLGAPTRAAFEAATDDYIAGLHTTKQAKTQDMYDFILRALSNPSDTSNGTAIERHWVREKFKLGSLDGEPVPLRKSRNNTPCASRGMIYDIILDSHILTGHGGRDKTFNHVKDRWSGIPKVCQPRIWRRFSIFRSVLRRVILLLLANRSPAAPLTFNLHPAYPTLSSIHILFL</sequence>
<accession>A0A0K3CLM9</accession>
<proteinExistence type="predicted"/>
<protein>
    <submittedName>
        <fullName evidence="2">FGENESH: predicted gene_13.255 protein</fullName>
    </submittedName>
</protein>
<organism evidence="2 3">
    <name type="scientific">Rhodotorula toruloides</name>
    <name type="common">Yeast</name>
    <name type="synonym">Rhodosporidium toruloides</name>
    <dbReference type="NCBI Taxonomy" id="5286"/>
    <lineage>
        <taxon>Eukaryota</taxon>
        <taxon>Fungi</taxon>
        <taxon>Dikarya</taxon>
        <taxon>Basidiomycota</taxon>
        <taxon>Pucciniomycotina</taxon>
        <taxon>Microbotryomycetes</taxon>
        <taxon>Sporidiobolales</taxon>
        <taxon>Sporidiobolaceae</taxon>
        <taxon>Rhodotorula</taxon>
    </lineage>
</organism>
<reference evidence="2 3" key="1">
    <citation type="submission" date="2015-07" db="EMBL/GenBank/DDBJ databases">
        <authorList>
            <person name="Cajimat M.N.B."/>
            <person name="Milazzo M.L."/>
            <person name="Fulhorst C.F."/>
        </authorList>
    </citation>
    <scope>NUCLEOTIDE SEQUENCE [LARGE SCALE GENOMIC DNA]</scope>
    <source>
        <strain evidence="2">Single colony</strain>
    </source>
</reference>
<evidence type="ECO:0000313" key="3">
    <source>
        <dbReference type="Proteomes" id="UP000199069"/>
    </source>
</evidence>
<gene>
    <name evidence="2" type="primary">FGENESH: predicted gene_13.255</name>
    <name evidence="2" type="ORF">BN2166_0064250</name>
</gene>
<dbReference type="AlphaFoldDB" id="A0A0K3CLM9"/>
<evidence type="ECO:0000313" key="2">
    <source>
        <dbReference type="EMBL" id="CTR10564.1"/>
    </source>
</evidence>
<dbReference type="STRING" id="5286.A0A0K3CLM9"/>
<dbReference type="EMBL" id="CWKI01000013">
    <property type="protein sequence ID" value="CTR10564.1"/>
    <property type="molecule type" value="Genomic_DNA"/>
</dbReference>